<dbReference type="InterPro" id="IPR036135">
    <property type="entry name" value="MoeA_linker/N_sf"/>
</dbReference>
<evidence type="ECO:0000256" key="4">
    <source>
        <dbReference type="ARBA" id="ARBA00010763"/>
    </source>
</evidence>
<sequence>MADAAGRVLAEPMLAKIDLPAFDNSAMDGYAIRRRDLSGGRSLKLAGKSFAGAPFENPVSPGCAVRIMTGAAIPPGADTVVMQEYVRVKGDRIFIGNGVEEGEHIRRRGEDVQTGSELLASGQQVTTAHIALAAAAGIGSIVAIRRPVVAVFSTGDELQQPGTALTAGGVYDSNRVALVSALRQMHVEVLDLGILPDDPLQISNALENAVTKADVIITSGGVSVGEADYTREVIEALGEICLWKIAMKPGKPFAFGRVRDTPLFGLPGNPVAALVTFYQLVVPALEKLRGLTPKAQTSLHARLISPLKKKIGRVDFQRGFYARNQQSELEVAAVGQQGSHILSGLAKANCFIVLPRDSGDQSAGNQVEITPFLSPFA</sequence>
<dbReference type="Proteomes" id="UP000535937">
    <property type="component" value="Unassembled WGS sequence"/>
</dbReference>
<evidence type="ECO:0000256" key="3">
    <source>
        <dbReference type="ARBA" id="ARBA00005046"/>
    </source>
</evidence>
<dbReference type="GO" id="GO:0006777">
    <property type="term" value="P:Mo-molybdopterin cofactor biosynthetic process"/>
    <property type="evidence" value="ECO:0007669"/>
    <property type="project" value="UniProtKB-UniRule"/>
</dbReference>
<dbReference type="PANTHER" id="PTHR10192:SF5">
    <property type="entry name" value="GEPHYRIN"/>
    <property type="match status" value="1"/>
</dbReference>
<name>A0A7W4ZA05_9GAMM</name>
<dbReference type="Gene3D" id="2.170.190.11">
    <property type="entry name" value="Molybdopterin biosynthesis moea protein, domain 3"/>
    <property type="match status" value="1"/>
</dbReference>
<dbReference type="AlphaFoldDB" id="A0A7W4ZA05"/>
<dbReference type="EMBL" id="JACHWZ010000015">
    <property type="protein sequence ID" value="MBB3062383.1"/>
    <property type="molecule type" value="Genomic_DNA"/>
</dbReference>
<gene>
    <name evidence="15" type="ORF">FHS09_003228</name>
</gene>
<keyword evidence="11 13" id="KW-0501">Molybdenum cofactor biosynthesis</keyword>
<evidence type="ECO:0000256" key="2">
    <source>
        <dbReference type="ARBA" id="ARBA00002901"/>
    </source>
</evidence>
<dbReference type="InterPro" id="IPR038987">
    <property type="entry name" value="MoeA-like"/>
</dbReference>
<dbReference type="Pfam" id="PF00994">
    <property type="entry name" value="MoCF_biosynth"/>
    <property type="match status" value="1"/>
</dbReference>
<evidence type="ECO:0000313" key="15">
    <source>
        <dbReference type="EMBL" id="MBB3062383.1"/>
    </source>
</evidence>
<dbReference type="SUPFAM" id="SSF63867">
    <property type="entry name" value="MoeA C-terminal domain-like"/>
    <property type="match status" value="1"/>
</dbReference>
<dbReference type="InterPro" id="IPR008284">
    <property type="entry name" value="MoCF_biosynth_CS"/>
</dbReference>
<reference evidence="15 16" key="1">
    <citation type="submission" date="2020-08" db="EMBL/GenBank/DDBJ databases">
        <title>Genomic Encyclopedia of Type Strains, Phase III (KMG-III): the genomes of soil and plant-associated and newly described type strains.</title>
        <authorList>
            <person name="Whitman W."/>
        </authorList>
    </citation>
    <scope>NUCLEOTIDE SEQUENCE [LARGE SCALE GENOMIC DNA]</scope>
    <source>
        <strain evidence="15 16">CECT 8799</strain>
    </source>
</reference>
<evidence type="ECO:0000256" key="8">
    <source>
        <dbReference type="ARBA" id="ARBA00022679"/>
    </source>
</evidence>
<dbReference type="UniPathway" id="UPA00344"/>
<protein>
    <recommendedName>
        <fullName evidence="6 13">Molybdopterin molybdenumtransferase</fullName>
        <ecNumber evidence="5 13">2.10.1.1</ecNumber>
    </recommendedName>
</protein>
<evidence type="ECO:0000256" key="7">
    <source>
        <dbReference type="ARBA" id="ARBA00022505"/>
    </source>
</evidence>
<dbReference type="Pfam" id="PF03453">
    <property type="entry name" value="MoeA_N"/>
    <property type="match status" value="1"/>
</dbReference>
<comment type="catalytic activity">
    <reaction evidence="12">
        <text>adenylyl-molybdopterin + molybdate = Mo-molybdopterin + AMP + H(+)</text>
        <dbReference type="Rhea" id="RHEA:35047"/>
        <dbReference type="ChEBI" id="CHEBI:15378"/>
        <dbReference type="ChEBI" id="CHEBI:36264"/>
        <dbReference type="ChEBI" id="CHEBI:62727"/>
        <dbReference type="ChEBI" id="CHEBI:71302"/>
        <dbReference type="ChEBI" id="CHEBI:456215"/>
        <dbReference type="EC" id="2.10.1.1"/>
    </reaction>
</comment>
<keyword evidence="8 13" id="KW-0808">Transferase</keyword>
<evidence type="ECO:0000256" key="5">
    <source>
        <dbReference type="ARBA" id="ARBA00013269"/>
    </source>
</evidence>
<evidence type="ECO:0000256" key="11">
    <source>
        <dbReference type="ARBA" id="ARBA00023150"/>
    </source>
</evidence>
<dbReference type="FunFam" id="2.40.340.10:FF:000003">
    <property type="entry name" value="Molybdopterin molybdenumtransferase"/>
    <property type="match status" value="1"/>
</dbReference>
<keyword evidence="16" id="KW-1185">Reference proteome</keyword>
<comment type="pathway">
    <text evidence="3 13">Cofactor biosynthesis; molybdopterin biosynthesis.</text>
</comment>
<dbReference type="EC" id="2.10.1.1" evidence="5 13"/>
<evidence type="ECO:0000256" key="9">
    <source>
        <dbReference type="ARBA" id="ARBA00022723"/>
    </source>
</evidence>
<dbReference type="NCBIfam" id="NF045515">
    <property type="entry name" value="Glp_gephyrin"/>
    <property type="match status" value="1"/>
</dbReference>
<keyword evidence="7 13" id="KW-0500">Molybdenum</keyword>
<proteinExistence type="inferred from homology"/>
<evidence type="ECO:0000256" key="1">
    <source>
        <dbReference type="ARBA" id="ARBA00001946"/>
    </source>
</evidence>
<dbReference type="InterPro" id="IPR001453">
    <property type="entry name" value="MoaB/Mog_dom"/>
</dbReference>
<dbReference type="InterPro" id="IPR005110">
    <property type="entry name" value="MoeA_linker/N"/>
</dbReference>
<comment type="similarity">
    <text evidence="4 13">Belongs to the MoeA family.</text>
</comment>
<dbReference type="CDD" id="cd00887">
    <property type="entry name" value="MoeA"/>
    <property type="match status" value="1"/>
</dbReference>
<feature type="domain" description="MoaB/Mog" evidence="14">
    <location>
        <begin position="150"/>
        <end position="287"/>
    </location>
</feature>
<dbReference type="SUPFAM" id="SSF63882">
    <property type="entry name" value="MoeA N-terminal region -like"/>
    <property type="match status" value="1"/>
</dbReference>
<evidence type="ECO:0000256" key="12">
    <source>
        <dbReference type="ARBA" id="ARBA00047317"/>
    </source>
</evidence>
<organism evidence="15 16">
    <name type="scientific">Microbulbifer rhizosphaerae</name>
    <dbReference type="NCBI Taxonomy" id="1562603"/>
    <lineage>
        <taxon>Bacteria</taxon>
        <taxon>Pseudomonadati</taxon>
        <taxon>Pseudomonadota</taxon>
        <taxon>Gammaproteobacteria</taxon>
        <taxon>Cellvibrionales</taxon>
        <taxon>Microbulbiferaceae</taxon>
        <taxon>Microbulbifer</taxon>
    </lineage>
</organism>
<comment type="caution">
    <text evidence="15">The sequence shown here is derived from an EMBL/GenBank/DDBJ whole genome shotgun (WGS) entry which is preliminary data.</text>
</comment>
<accession>A0A7W4ZA05</accession>
<dbReference type="Gene3D" id="3.90.105.10">
    <property type="entry name" value="Molybdopterin biosynthesis moea protein, domain 2"/>
    <property type="match status" value="1"/>
</dbReference>
<evidence type="ECO:0000256" key="10">
    <source>
        <dbReference type="ARBA" id="ARBA00022842"/>
    </source>
</evidence>
<dbReference type="NCBIfam" id="TIGR00177">
    <property type="entry name" value="molyb_syn"/>
    <property type="match status" value="1"/>
</dbReference>
<comment type="cofactor">
    <cofactor evidence="1 13">
        <name>Mg(2+)</name>
        <dbReference type="ChEBI" id="CHEBI:18420"/>
    </cofactor>
</comment>
<evidence type="ECO:0000313" key="16">
    <source>
        <dbReference type="Proteomes" id="UP000535937"/>
    </source>
</evidence>
<keyword evidence="10 13" id="KW-0460">Magnesium</keyword>
<keyword evidence="9 13" id="KW-0479">Metal-binding</keyword>
<evidence type="ECO:0000256" key="6">
    <source>
        <dbReference type="ARBA" id="ARBA00021108"/>
    </source>
</evidence>
<dbReference type="GO" id="GO:0061599">
    <property type="term" value="F:molybdopterin molybdotransferase activity"/>
    <property type="evidence" value="ECO:0007669"/>
    <property type="project" value="UniProtKB-UniRule"/>
</dbReference>
<dbReference type="SMART" id="SM00852">
    <property type="entry name" value="MoCF_biosynth"/>
    <property type="match status" value="1"/>
</dbReference>
<dbReference type="GO" id="GO:0005829">
    <property type="term" value="C:cytosol"/>
    <property type="evidence" value="ECO:0007669"/>
    <property type="project" value="TreeGrafter"/>
</dbReference>
<dbReference type="Gene3D" id="3.40.980.10">
    <property type="entry name" value="MoaB/Mog-like domain"/>
    <property type="match status" value="1"/>
</dbReference>
<dbReference type="Pfam" id="PF03454">
    <property type="entry name" value="MoeA_C"/>
    <property type="match status" value="1"/>
</dbReference>
<dbReference type="FunFam" id="3.40.980.10:FF:000004">
    <property type="entry name" value="Molybdopterin molybdenumtransferase"/>
    <property type="match status" value="1"/>
</dbReference>
<dbReference type="PROSITE" id="PS01079">
    <property type="entry name" value="MOCF_BIOSYNTHESIS_2"/>
    <property type="match status" value="1"/>
</dbReference>
<dbReference type="InterPro" id="IPR005111">
    <property type="entry name" value="MoeA_C_domain_IV"/>
</dbReference>
<dbReference type="InterPro" id="IPR036425">
    <property type="entry name" value="MoaB/Mog-like_dom_sf"/>
</dbReference>
<evidence type="ECO:0000256" key="13">
    <source>
        <dbReference type="RuleBase" id="RU365090"/>
    </source>
</evidence>
<dbReference type="SUPFAM" id="SSF53218">
    <property type="entry name" value="Molybdenum cofactor biosynthesis proteins"/>
    <property type="match status" value="1"/>
</dbReference>
<dbReference type="PANTHER" id="PTHR10192">
    <property type="entry name" value="MOLYBDOPTERIN BIOSYNTHESIS PROTEIN"/>
    <property type="match status" value="1"/>
</dbReference>
<dbReference type="GO" id="GO:0046872">
    <property type="term" value="F:metal ion binding"/>
    <property type="evidence" value="ECO:0007669"/>
    <property type="project" value="UniProtKB-UniRule"/>
</dbReference>
<evidence type="ECO:0000259" key="14">
    <source>
        <dbReference type="SMART" id="SM00852"/>
    </source>
</evidence>
<dbReference type="InterPro" id="IPR036688">
    <property type="entry name" value="MoeA_C_domain_IV_sf"/>
</dbReference>
<comment type="function">
    <text evidence="2 13">Catalyzes the insertion of molybdate into adenylated molybdopterin with the concomitant release of AMP.</text>
</comment>
<dbReference type="FunFam" id="2.170.190.11:FF:000001">
    <property type="entry name" value="Molybdopterin molybdenumtransferase"/>
    <property type="match status" value="1"/>
</dbReference>
<dbReference type="Gene3D" id="2.40.340.10">
    <property type="entry name" value="MoeA, C-terminal, domain IV"/>
    <property type="match status" value="1"/>
</dbReference>